<feature type="transmembrane region" description="Helical" evidence="1">
    <location>
        <begin position="76"/>
        <end position="97"/>
    </location>
</feature>
<feature type="domain" description="Immunoglobulin V-set" evidence="2">
    <location>
        <begin position="13"/>
        <end position="67"/>
    </location>
</feature>
<dbReference type="Gene3D" id="2.60.40.10">
    <property type="entry name" value="Immunoglobulins"/>
    <property type="match status" value="1"/>
</dbReference>
<dbReference type="InterPro" id="IPR036179">
    <property type="entry name" value="Ig-like_dom_sf"/>
</dbReference>
<accession>A0A668V7I3</accession>
<dbReference type="Proteomes" id="UP000472276">
    <property type="component" value="Unassembled WGS sequence"/>
</dbReference>
<protein>
    <recommendedName>
        <fullName evidence="2">Immunoglobulin V-set domain-containing protein</fullName>
    </recommendedName>
</protein>
<keyword evidence="1" id="KW-1133">Transmembrane helix</keyword>
<dbReference type="InterPro" id="IPR013783">
    <property type="entry name" value="Ig-like_fold"/>
</dbReference>
<organism evidence="3 4">
    <name type="scientific">Oreochromis aureus</name>
    <name type="common">Israeli tilapia</name>
    <name type="synonym">Chromis aureus</name>
    <dbReference type="NCBI Taxonomy" id="47969"/>
    <lineage>
        <taxon>Eukaryota</taxon>
        <taxon>Metazoa</taxon>
        <taxon>Chordata</taxon>
        <taxon>Craniata</taxon>
        <taxon>Vertebrata</taxon>
        <taxon>Euteleostomi</taxon>
        <taxon>Actinopterygii</taxon>
        <taxon>Neopterygii</taxon>
        <taxon>Teleostei</taxon>
        <taxon>Neoteleostei</taxon>
        <taxon>Acanthomorphata</taxon>
        <taxon>Ovalentaria</taxon>
        <taxon>Cichlomorphae</taxon>
        <taxon>Cichliformes</taxon>
        <taxon>Cichlidae</taxon>
        <taxon>African cichlids</taxon>
        <taxon>Pseudocrenilabrinae</taxon>
        <taxon>Oreochromini</taxon>
        <taxon>Oreochromis</taxon>
    </lineage>
</organism>
<keyword evidence="4" id="KW-1185">Reference proteome</keyword>
<sequence>MEGRSKSISMKKVHVFSDQAGEQDEVYRDRTEMNNNPLTTGDLSLTLKRPTERDSGTYRCDVIRYKTVQLRVKGLLAQYFCLCLFLSSCLTVLCLLCRES</sequence>
<name>A0A668V7I3_OREAU</name>
<reference evidence="3" key="2">
    <citation type="submission" date="2025-09" db="UniProtKB">
        <authorList>
            <consortium name="Ensembl"/>
        </authorList>
    </citation>
    <scope>IDENTIFICATION</scope>
</reference>
<reference evidence="3" key="1">
    <citation type="submission" date="2025-08" db="UniProtKB">
        <authorList>
            <consortium name="Ensembl"/>
        </authorList>
    </citation>
    <scope>IDENTIFICATION</scope>
</reference>
<dbReference type="OMA" id="ERKHRWI"/>
<keyword evidence="1" id="KW-0812">Transmembrane</keyword>
<dbReference type="Pfam" id="PF07686">
    <property type="entry name" value="V-set"/>
    <property type="match status" value="1"/>
</dbReference>
<dbReference type="InterPro" id="IPR013106">
    <property type="entry name" value="Ig_V-set"/>
</dbReference>
<proteinExistence type="predicted"/>
<evidence type="ECO:0000259" key="2">
    <source>
        <dbReference type="Pfam" id="PF07686"/>
    </source>
</evidence>
<evidence type="ECO:0000313" key="3">
    <source>
        <dbReference type="Ensembl" id="ENSOABP00000046987.2"/>
    </source>
</evidence>
<dbReference type="AlphaFoldDB" id="A0A668V7I3"/>
<evidence type="ECO:0000313" key="4">
    <source>
        <dbReference type="Proteomes" id="UP000472276"/>
    </source>
</evidence>
<keyword evidence="1" id="KW-0472">Membrane</keyword>
<dbReference type="SUPFAM" id="SSF48726">
    <property type="entry name" value="Immunoglobulin"/>
    <property type="match status" value="1"/>
</dbReference>
<evidence type="ECO:0000256" key="1">
    <source>
        <dbReference type="SAM" id="Phobius"/>
    </source>
</evidence>
<dbReference type="Ensembl" id="ENSOABT00000048203.2">
    <property type="protein sequence ID" value="ENSOABP00000046987.2"/>
    <property type="gene ID" value="ENSOABG00000020994.2"/>
</dbReference>